<sequence length="198" mass="22724">MSPWLVTSGLEARFREHQPQLFWECVRPGMYHFSGARLDGSSETSSNRFMLLCKKWLTFKLVPVKCWPLIPLASKVKATDLLGWVTLGHVMVCCYKKLGLLSKWTLEFHYASQCRRNLNMEIIIKLDRLKLPTNHITLADPAAIGGYFLQATIKYPEKSRLSNTTTWISALCSSTAGLFGFVYGIRLDFKDFWLFVAY</sequence>
<keyword evidence="2" id="KW-1185">Reference proteome</keyword>
<accession>A0AAV4M8C8</accession>
<name>A0AAV4M8C8_CAEEX</name>
<evidence type="ECO:0000313" key="1">
    <source>
        <dbReference type="EMBL" id="GIX68668.1"/>
    </source>
</evidence>
<dbReference type="Proteomes" id="UP001054945">
    <property type="component" value="Unassembled WGS sequence"/>
</dbReference>
<gene>
    <name evidence="1" type="ORF">CEXT_790591</name>
</gene>
<comment type="caution">
    <text evidence="1">The sequence shown here is derived from an EMBL/GenBank/DDBJ whole genome shotgun (WGS) entry which is preliminary data.</text>
</comment>
<dbReference type="AlphaFoldDB" id="A0AAV4M8C8"/>
<dbReference type="EMBL" id="BPLR01019512">
    <property type="protein sequence ID" value="GIX68668.1"/>
    <property type="molecule type" value="Genomic_DNA"/>
</dbReference>
<proteinExistence type="predicted"/>
<reference evidence="1 2" key="1">
    <citation type="submission" date="2021-06" db="EMBL/GenBank/DDBJ databases">
        <title>Caerostris extrusa draft genome.</title>
        <authorList>
            <person name="Kono N."/>
            <person name="Arakawa K."/>
        </authorList>
    </citation>
    <scope>NUCLEOTIDE SEQUENCE [LARGE SCALE GENOMIC DNA]</scope>
</reference>
<protein>
    <submittedName>
        <fullName evidence="1">Uncharacterized protein</fullName>
    </submittedName>
</protein>
<organism evidence="1 2">
    <name type="scientific">Caerostris extrusa</name>
    <name type="common">Bark spider</name>
    <name type="synonym">Caerostris bankana</name>
    <dbReference type="NCBI Taxonomy" id="172846"/>
    <lineage>
        <taxon>Eukaryota</taxon>
        <taxon>Metazoa</taxon>
        <taxon>Ecdysozoa</taxon>
        <taxon>Arthropoda</taxon>
        <taxon>Chelicerata</taxon>
        <taxon>Arachnida</taxon>
        <taxon>Araneae</taxon>
        <taxon>Araneomorphae</taxon>
        <taxon>Entelegynae</taxon>
        <taxon>Araneoidea</taxon>
        <taxon>Araneidae</taxon>
        <taxon>Caerostris</taxon>
    </lineage>
</organism>
<evidence type="ECO:0000313" key="2">
    <source>
        <dbReference type="Proteomes" id="UP001054945"/>
    </source>
</evidence>